<evidence type="ECO:0000313" key="4">
    <source>
        <dbReference type="Proteomes" id="UP000244722"/>
    </source>
</evidence>
<dbReference type="AlphaFoldDB" id="A0A2T6ZMX2"/>
<evidence type="ECO:0000256" key="1">
    <source>
        <dbReference type="SAM" id="Coils"/>
    </source>
</evidence>
<keyword evidence="1" id="KW-0175">Coiled coil</keyword>
<dbReference type="OrthoDB" id="5420280at2759"/>
<evidence type="ECO:0000256" key="2">
    <source>
        <dbReference type="SAM" id="MobiDB-lite"/>
    </source>
</evidence>
<protein>
    <submittedName>
        <fullName evidence="3">Uncharacterized protein</fullName>
    </submittedName>
</protein>
<organism evidence="3 4">
    <name type="scientific">Tuber borchii</name>
    <name type="common">White truffle</name>
    <dbReference type="NCBI Taxonomy" id="42251"/>
    <lineage>
        <taxon>Eukaryota</taxon>
        <taxon>Fungi</taxon>
        <taxon>Dikarya</taxon>
        <taxon>Ascomycota</taxon>
        <taxon>Pezizomycotina</taxon>
        <taxon>Pezizomycetes</taxon>
        <taxon>Pezizales</taxon>
        <taxon>Tuberaceae</taxon>
        <taxon>Tuber</taxon>
    </lineage>
</organism>
<dbReference type="EMBL" id="NESQ01000173">
    <property type="protein sequence ID" value="PUU76823.1"/>
    <property type="molecule type" value="Genomic_DNA"/>
</dbReference>
<accession>A0A2T6ZMX2</accession>
<dbReference type="STRING" id="42251.A0A2T6ZMX2"/>
<proteinExistence type="predicted"/>
<reference evidence="3 4" key="1">
    <citation type="submission" date="2017-04" db="EMBL/GenBank/DDBJ databases">
        <title>Draft genome sequence of Tuber borchii Vittad., a whitish edible truffle.</title>
        <authorList>
            <consortium name="DOE Joint Genome Institute"/>
            <person name="Murat C."/>
            <person name="Kuo A."/>
            <person name="Barry K.W."/>
            <person name="Clum A."/>
            <person name="Dockter R.B."/>
            <person name="Fauchery L."/>
            <person name="Iotti M."/>
            <person name="Kohler A."/>
            <person name="Labutti K."/>
            <person name="Lindquist E.A."/>
            <person name="Lipzen A."/>
            <person name="Ohm R.A."/>
            <person name="Wang M."/>
            <person name="Grigoriev I.V."/>
            <person name="Zambonelli A."/>
            <person name="Martin F.M."/>
        </authorList>
    </citation>
    <scope>NUCLEOTIDE SEQUENCE [LARGE SCALE GENOMIC DNA]</scope>
    <source>
        <strain evidence="3 4">Tbo3840</strain>
    </source>
</reference>
<name>A0A2T6ZMX2_TUBBO</name>
<evidence type="ECO:0000313" key="3">
    <source>
        <dbReference type="EMBL" id="PUU76823.1"/>
    </source>
</evidence>
<feature type="region of interest" description="Disordered" evidence="2">
    <location>
        <begin position="10"/>
        <end position="41"/>
    </location>
</feature>
<sequence>MSEIIAEVHAAARKKRGQKEPAPIKRNPRPQAQDAPAEEIENDEQCDAILVTKCVIRGEENMKAEAKASLSHVLLPEQREEFYVEGHESKLFVANQLGLTYGRSLNHLEDTERKLKEARVLIAQYEVEINRLCGEVSLLEDRSRELNLSLESYKVARNRFILVYKRDKLGVRSEADRLAIRAGNATVHGGDAITDASLYTVPVGGREDVGIFEQLYGLNPWSVQRLKYPETVAVLNEHAKVLASDTIEGTEKFYHLFNNFIQLFKETGDGYDEAYLQQENTPVFNAYWRWKREKGDEVKPIPRPIVPAAPA</sequence>
<dbReference type="Proteomes" id="UP000244722">
    <property type="component" value="Unassembled WGS sequence"/>
</dbReference>
<feature type="coiled-coil region" evidence="1">
    <location>
        <begin position="108"/>
        <end position="142"/>
    </location>
</feature>
<gene>
    <name evidence="3" type="ORF">B9Z19DRAFT_1109226</name>
</gene>
<keyword evidence="4" id="KW-1185">Reference proteome</keyword>
<comment type="caution">
    <text evidence="3">The sequence shown here is derived from an EMBL/GenBank/DDBJ whole genome shotgun (WGS) entry which is preliminary data.</text>
</comment>